<protein>
    <submittedName>
        <fullName evidence="1">Uncharacterized protein</fullName>
    </submittedName>
</protein>
<comment type="caution">
    <text evidence="1">The sequence shown here is derived from an EMBL/GenBank/DDBJ whole genome shotgun (WGS) entry which is preliminary data.</text>
</comment>
<name>A0A645F4H3_9ZZZZ</name>
<reference evidence="1" key="1">
    <citation type="submission" date="2019-08" db="EMBL/GenBank/DDBJ databases">
        <authorList>
            <person name="Kucharzyk K."/>
            <person name="Murdoch R.W."/>
            <person name="Higgins S."/>
            <person name="Loffler F."/>
        </authorList>
    </citation>
    <scope>NUCLEOTIDE SEQUENCE</scope>
</reference>
<accession>A0A645F4H3</accession>
<organism evidence="1">
    <name type="scientific">bioreactor metagenome</name>
    <dbReference type="NCBI Taxonomy" id="1076179"/>
    <lineage>
        <taxon>unclassified sequences</taxon>
        <taxon>metagenomes</taxon>
        <taxon>ecological metagenomes</taxon>
    </lineage>
</organism>
<dbReference type="EMBL" id="VSSQ01054840">
    <property type="protein sequence ID" value="MPN08750.1"/>
    <property type="molecule type" value="Genomic_DNA"/>
</dbReference>
<dbReference type="AlphaFoldDB" id="A0A645F4H3"/>
<gene>
    <name evidence="1" type="ORF">SDC9_156035</name>
</gene>
<evidence type="ECO:0000313" key="1">
    <source>
        <dbReference type="EMBL" id="MPN08750.1"/>
    </source>
</evidence>
<sequence length="113" mass="12393">MSAGGFVFTISFHIAASIFKAESVENQEKTRNSTTISVDNYVDGVDRTVNIHQKAKNIYTSTFPRIVQPAACENLHNCKTIWLIPAGSRAICSLCVIVNTQPSRNECAGCNRT</sequence>
<proteinExistence type="predicted"/>